<dbReference type="Gene3D" id="3.40.640.10">
    <property type="entry name" value="Type I PLP-dependent aspartate aminotransferase-like (Major domain)"/>
    <property type="match status" value="1"/>
</dbReference>
<dbReference type="FunFam" id="3.40.640.10:FF:000054">
    <property type="entry name" value="Serine--glyoxylate aminotransferase"/>
    <property type="match status" value="1"/>
</dbReference>
<evidence type="ECO:0000313" key="15">
    <source>
        <dbReference type="EMBL" id="MBT1156720.1"/>
    </source>
</evidence>
<feature type="modified residue" description="N6-(pyridoxal phosphate)lysine" evidence="11">
    <location>
        <position position="197"/>
    </location>
</feature>
<keyword evidence="5 11" id="KW-0663">Pyridoxal phosphate</keyword>
<keyword evidence="16" id="KW-1185">Reference proteome</keyword>
<dbReference type="PANTHER" id="PTHR21152:SF24">
    <property type="entry name" value="ALANINE--GLYOXYLATE AMINOTRANSFERASE 1"/>
    <property type="match status" value="1"/>
</dbReference>
<dbReference type="EC" id="2.6.1.45" evidence="7"/>
<evidence type="ECO:0000256" key="6">
    <source>
        <dbReference type="ARBA" id="ARBA00060690"/>
    </source>
</evidence>
<evidence type="ECO:0000259" key="14">
    <source>
        <dbReference type="Pfam" id="PF00266"/>
    </source>
</evidence>
<dbReference type="SUPFAM" id="SSF53383">
    <property type="entry name" value="PLP-dependent transferases"/>
    <property type="match status" value="1"/>
</dbReference>
<feature type="domain" description="Aminotransferase class V" evidence="14">
    <location>
        <begin position="51"/>
        <end position="292"/>
    </location>
</feature>
<protein>
    <recommendedName>
        <fullName evidence="8">Serine--glyoxylate aminotransferase</fullName>
        <ecNumber evidence="7">2.6.1.45</ecNumber>
    </recommendedName>
</protein>
<dbReference type="Gene3D" id="3.90.1150.10">
    <property type="entry name" value="Aspartate Aminotransferase, domain 1"/>
    <property type="match status" value="1"/>
</dbReference>
<evidence type="ECO:0000256" key="10">
    <source>
        <dbReference type="PIRSR" id="PIRSR000524-1"/>
    </source>
</evidence>
<dbReference type="GO" id="GO:0004760">
    <property type="term" value="F:L-serine-pyruvate transaminase activity"/>
    <property type="evidence" value="ECO:0007669"/>
    <property type="project" value="TreeGrafter"/>
</dbReference>
<name>A0A9X1D4G8_9HYPH</name>
<dbReference type="InterPro" id="IPR024169">
    <property type="entry name" value="SP_NH2Trfase/AEP_transaminase"/>
</dbReference>
<evidence type="ECO:0000256" key="3">
    <source>
        <dbReference type="ARBA" id="ARBA00022576"/>
    </source>
</evidence>
<comment type="similarity">
    <text evidence="2 12">Belongs to the class-V pyridoxal-phosphate-dependent aminotransferase family.</text>
</comment>
<sequence>MKNGTTHLFVPGPTNIPDAVRRAMNVSMQDMRAPDYPELTLPLFADLKKVFKTETGTVFIYPGSGTGAWEAAISNTLNRGDRVLMSRFGQFSHLWVDMAQRLGLEVDCIDVEWGEGVPVEEYQRRLGDDRQGRIKAVFATHNETATGVTSDVAGVRKALDAAGHPALLFVDGVSSIGSIDFRMDEWGVDLAVTGSQKGLMLPAGLGILSVSEKALEAHKQSRMERCYFSFEDMKASSTTGFFPYTPPTQLLHGLRASLDLIFSEGLDNIIARHHRLAEGVRHGVHAWGLRLCAKEEKWWSNTVSAIVVPDDIDARHVIANGYSRYRTSFGAGLSKVAGRVFRIGHLGDLNEVMCLAALASAEMSLRDAGAKVEAGSGVAAAQEWYRAEIAGNLQPLQVQAA</sequence>
<evidence type="ECO:0000256" key="8">
    <source>
        <dbReference type="ARBA" id="ARBA00070386"/>
    </source>
</evidence>
<dbReference type="PROSITE" id="PS00595">
    <property type="entry name" value="AA_TRANSFER_CLASS_5"/>
    <property type="match status" value="1"/>
</dbReference>
<dbReference type="GO" id="GO:0050281">
    <property type="term" value="F:L-serine-glyoxylate transaminase activity"/>
    <property type="evidence" value="ECO:0007669"/>
    <property type="project" value="UniProtKB-EC"/>
</dbReference>
<dbReference type="InterPro" id="IPR000192">
    <property type="entry name" value="Aminotrans_V_dom"/>
</dbReference>
<evidence type="ECO:0000256" key="4">
    <source>
        <dbReference type="ARBA" id="ARBA00022679"/>
    </source>
</evidence>
<dbReference type="AlphaFoldDB" id="A0A9X1D4G8"/>
<evidence type="ECO:0000256" key="13">
    <source>
        <dbReference type="RuleBase" id="RU004504"/>
    </source>
</evidence>
<dbReference type="GO" id="GO:0019265">
    <property type="term" value="P:glycine biosynthetic process, by transamination of glyoxylate"/>
    <property type="evidence" value="ECO:0007669"/>
    <property type="project" value="TreeGrafter"/>
</dbReference>
<evidence type="ECO:0000256" key="7">
    <source>
        <dbReference type="ARBA" id="ARBA00067024"/>
    </source>
</evidence>
<dbReference type="EMBL" id="JAFLWW010000004">
    <property type="protein sequence ID" value="MBT1156720.1"/>
    <property type="molecule type" value="Genomic_DNA"/>
</dbReference>
<evidence type="ECO:0000313" key="16">
    <source>
        <dbReference type="Proteomes" id="UP001138921"/>
    </source>
</evidence>
<comment type="caution">
    <text evidence="15">The sequence shown here is derived from an EMBL/GenBank/DDBJ whole genome shotgun (WGS) entry which is preliminary data.</text>
</comment>
<reference evidence="15" key="2">
    <citation type="submission" date="2021-03" db="EMBL/GenBank/DDBJ databases">
        <authorList>
            <person name="Artuso I."/>
            <person name="Turrini P."/>
            <person name="Pirolo M."/>
            <person name="Lugli G.A."/>
            <person name="Ventura M."/>
            <person name="Visca P."/>
        </authorList>
    </citation>
    <scope>NUCLEOTIDE SEQUENCE</scope>
    <source>
        <strain evidence="15">LMG 26462</strain>
    </source>
</reference>
<dbReference type="GO" id="GO:0008453">
    <property type="term" value="F:alanine-glyoxylate transaminase activity"/>
    <property type="evidence" value="ECO:0007669"/>
    <property type="project" value="TreeGrafter"/>
</dbReference>
<evidence type="ECO:0000256" key="5">
    <source>
        <dbReference type="ARBA" id="ARBA00022898"/>
    </source>
</evidence>
<keyword evidence="3 15" id="KW-0032">Aminotransferase</keyword>
<comment type="cofactor">
    <cofactor evidence="1 11 13">
        <name>pyridoxal 5'-phosphate</name>
        <dbReference type="ChEBI" id="CHEBI:597326"/>
    </cofactor>
</comment>
<dbReference type="InterPro" id="IPR015424">
    <property type="entry name" value="PyrdxlP-dep_Trfase"/>
</dbReference>
<proteinExistence type="inferred from homology"/>
<dbReference type="InterPro" id="IPR015422">
    <property type="entry name" value="PyrdxlP-dep_Trfase_small"/>
</dbReference>
<dbReference type="Pfam" id="PF00266">
    <property type="entry name" value="Aminotran_5"/>
    <property type="match status" value="1"/>
</dbReference>
<dbReference type="InterPro" id="IPR015421">
    <property type="entry name" value="PyrdxlP-dep_Trfase_major"/>
</dbReference>
<organism evidence="15 16">
    <name type="scientific">Aminobacter anthyllidis</name>
    <dbReference type="NCBI Taxonomy" id="1035067"/>
    <lineage>
        <taxon>Bacteria</taxon>
        <taxon>Pseudomonadati</taxon>
        <taxon>Pseudomonadota</taxon>
        <taxon>Alphaproteobacteria</taxon>
        <taxon>Hyphomicrobiales</taxon>
        <taxon>Phyllobacteriaceae</taxon>
        <taxon>Aminobacter</taxon>
    </lineage>
</organism>
<comment type="pathway">
    <text evidence="6">One-carbon metabolism; formaldehyde assimilation via serine pathway.</text>
</comment>
<dbReference type="InterPro" id="IPR020578">
    <property type="entry name" value="Aminotrans_V_PyrdxlP_BS"/>
</dbReference>
<reference evidence="15" key="1">
    <citation type="journal article" date="2021" name="Microorganisms">
        <title>Phylogenomic Reconstruction and Metabolic Potential of the Genus Aminobacter.</title>
        <authorList>
            <person name="Artuso I."/>
            <person name="Turrini P."/>
            <person name="Pirolo M."/>
            <person name="Lugli G.A."/>
            <person name="Ventura M."/>
            <person name="Visca P."/>
        </authorList>
    </citation>
    <scope>NUCLEOTIDE SEQUENCE</scope>
    <source>
        <strain evidence="15">LMG 26462</strain>
    </source>
</reference>
<accession>A0A9X1D4G8</accession>
<evidence type="ECO:0000256" key="12">
    <source>
        <dbReference type="RuleBase" id="RU004075"/>
    </source>
</evidence>
<dbReference type="PIRSF" id="PIRSF000524">
    <property type="entry name" value="SPT"/>
    <property type="match status" value="1"/>
</dbReference>
<gene>
    <name evidence="15" type="ORF">J1C56_14060</name>
</gene>
<evidence type="ECO:0000256" key="1">
    <source>
        <dbReference type="ARBA" id="ARBA00001933"/>
    </source>
</evidence>
<dbReference type="Proteomes" id="UP001138921">
    <property type="component" value="Unassembled WGS sequence"/>
</dbReference>
<comment type="catalytic activity">
    <reaction evidence="9">
        <text>glyoxylate + L-serine = 3-hydroxypyruvate + glycine</text>
        <dbReference type="Rhea" id="RHEA:19125"/>
        <dbReference type="ChEBI" id="CHEBI:17180"/>
        <dbReference type="ChEBI" id="CHEBI:33384"/>
        <dbReference type="ChEBI" id="CHEBI:36655"/>
        <dbReference type="ChEBI" id="CHEBI:57305"/>
        <dbReference type="EC" id="2.6.1.45"/>
    </reaction>
</comment>
<dbReference type="PANTHER" id="PTHR21152">
    <property type="entry name" value="AMINOTRANSFERASE CLASS V"/>
    <property type="match status" value="1"/>
</dbReference>
<dbReference type="FunFam" id="3.90.1150.10:FF:000031">
    <property type="entry name" value="Serine--glyoxylate aminotransferase"/>
    <property type="match status" value="1"/>
</dbReference>
<feature type="binding site" evidence="10">
    <location>
        <position position="342"/>
    </location>
    <ligand>
        <name>substrate</name>
    </ligand>
</feature>
<evidence type="ECO:0000256" key="11">
    <source>
        <dbReference type="PIRSR" id="PIRSR000524-50"/>
    </source>
</evidence>
<evidence type="ECO:0000256" key="2">
    <source>
        <dbReference type="ARBA" id="ARBA00009236"/>
    </source>
</evidence>
<evidence type="ECO:0000256" key="9">
    <source>
        <dbReference type="ARBA" id="ARBA00093187"/>
    </source>
</evidence>
<dbReference type="RefSeq" id="WP_214390370.1">
    <property type="nucleotide sequence ID" value="NZ_JAFLWW010000004.1"/>
</dbReference>
<dbReference type="CDD" id="cd06451">
    <property type="entry name" value="AGAT_like"/>
    <property type="match status" value="1"/>
</dbReference>
<keyword evidence="4" id="KW-0808">Transferase</keyword>